<gene>
    <name evidence="8" type="ORF">SAMN04488514_1258</name>
</gene>
<dbReference type="AlphaFoldDB" id="A0A1G9YPW5"/>
<comment type="cofactor">
    <cofactor evidence="1">
        <name>Ca(2+)</name>
        <dbReference type="ChEBI" id="CHEBI:29108"/>
    </cofactor>
</comment>
<keyword evidence="4" id="KW-0472">Membrane</keyword>
<dbReference type="GO" id="GO:0006516">
    <property type="term" value="P:glycoprotein catabolic process"/>
    <property type="evidence" value="ECO:0007669"/>
    <property type="project" value="TreeGrafter"/>
</dbReference>
<proteinExistence type="predicted"/>
<keyword evidence="4" id="KW-1133">Transmembrane helix</keyword>
<evidence type="ECO:0000313" key="8">
    <source>
        <dbReference type="EMBL" id="SDN11082.1"/>
    </source>
</evidence>
<evidence type="ECO:0000259" key="6">
    <source>
        <dbReference type="Pfam" id="PF14683"/>
    </source>
</evidence>
<evidence type="ECO:0000256" key="2">
    <source>
        <dbReference type="ARBA" id="ARBA00011245"/>
    </source>
</evidence>
<comment type="subunit">
    <text evidence="2">Monomer.</text>
</comment>
<evidence type="ECO:0000259" key="7">
    <source>
        <dbReference type="Pfam" id="PF17678"/>
    </source>
</evidence>
<dbReference type="InterPro" id="IPR012939">
    <property type="entry name" value="Glyco_hydro_92"/>
</dbReference>
<dbReference type="EMBL" id="FNGV01000025">
    <property type="protein sequence ID" value="SDN11082.1"/>
    <property type="molecule type" value="Genomic_DNA"/>
</dbReference>
<dbReference type="NCBIfam" id="TIGR01180">
    <property type="entry name" value="aman2_put"/>
    <property type="match status" value="1"/>
</dbReference>
<dbReference type="Pfam" id="PF17678">
    <property type="entry name" value="Glyco_hydro_92N"/>
    <property type="match status" value="1"/>
</dbReference>
<dbReference type="PANTHER" id="PTHR12143:SF39">
    <property type="entry name" value="SECRETED PROTEIN"/>
    <property type="match status" value="1"/>
</dbReference>
<keyword evidence="4" id="KW-0812">Transmembrane</keyword>
<dbReference type="InterPro" id="IPR008928">
    <property type="entry name" value="6-hairpin_glycosidase_sf"/>
</dbReference>
<dbReference type="Gene3D" id="3.30.2080.10">
    <property type="entry name" value="GH92 mannosidase domain"/>
    <property type="match status" value="1"/>
</dbReference>
<accession>A0A1G9YPW5</accession>
<evidence type="ECO:0000256" key="3">
    <source>
        <dbReference type="ARBA" id="ARBA00022837"/>
    </source>
</evidence>
<dbReference type="InterPro" id="IPR029411">
    <property type="entry name" value="RG-lyase_III"/>
</dbReference>
<feature type="domain" description="Rhamnogalacturonan lyase" evidence="6">
    <location>
        <begin position="36"/>
        <end position="204"/>
    </location>
</feature>
<feature type="domain" description="Glycosyl hydrolase family 92" evidence="5">
    <location>
        <begin position="572"/>
        <end position="1053"/>
    </location>
</feature>
<dbReference type="InterPro" id="IPR008979">
    <property type="entry name" value="Galactose-bd-like_sf"/>
</dbReference>
<dbReference type="InterPro" id="IPR014718">
    <property type="entry name" value="GH-type_carb-bd"/>
</dbReference>
<dbReference type="GO" id="GO:0000224">
    <property type="term" value="F:peptide-N4-(N-acetyl-beta-glucosaminyl)asparagine amidase activity"/>
    <property type="evidence" value="ECO:0007669"/>
    <property type="project" value="TreeGrafter"/>
</dbReference>
<dbReference type="GO" id="GO:0030246">
    <property type="term" value="F:carbohydrate binding"/>
    <property type="evidence" value="ECO:0007669"/>
    <property type="project" value="InterPro"/>
</dbReference>
<organism evidence="8 9">
    <name type="scientific">Kriegella aquimaris</name>
    <dbReference type="NCBI Taxonomy" id="192904"/>
    <lineage>
        <taxon>Bacteria</taxon>
        <taxon>Pseudomonadati</taxon>
        <taxon>Bacteroidota</taxon>
        <taxon>Flavobacteriia</taxon>
        <taxon>Flavobacteriales</taxon>
        <taxon>Flavobacteriaceae</taxon>
        <taxon>Kriegella</taxon>
    </lineage>
</organism>
<sequence length="1063" mass="121359">MYVNMQRSLRYLFYNAYIILFLSTATVAQSPSQQLIWSIGQADGSHSEFALTPNRYAEFAPKGFGGANRYYVVGKSKPENDWPYILPGPKDDFAGYGYWSGRALHKLPIYFELEQTIETDTCKLVVDILEVSSKNAPLFRAFINGKVYEHQLRLGRSGDLPERLNAIMQTITFSFPSKELRKGVNEIIFQNMTGGWCVFDGIKLIGPKELSLGKIGNTVLKSVAFADFEMKEKNKDVQPLLVDILQQENNSEIKISVDGQEMIKKIEVGNSILEFYVPAVSSKKMSEVNIYIDGKLKYKEQLRRTPKEQIELSDYVDQFMGTSGSRWMITPGPRNPMPMVQLGPNNQGTVWKAGYEYQIESVTGFNHTQEWTMAGFLMMPTVGALQTNPGPEYSPDLGYRSRIDKSTEKATIGKYSVDLTDYNIHVDLTATTRAGLQRYIFPKSKVSRVIIDGYADAEYGYQNVETEITRLDDYRIEGYVHHICDKTGYVMTQDYKLYFALEFNKPFESMGGWTDKSKALEKMNHGLTYESVQNDTKTIKGSGSVGAIVNFKTTENDTILVRSSISLVSTENAWLNLKKEITEPFDWNFEQVVKNQQEIWNKYLGRIEVQTDDYLQKVKFYTNLYRALSGRMAWGDVNGQWLDMNEEVQTFDDPDQRLCSGEFWNTFWNVQQLNQLIVPEFSSMQVKSLLAFYDKGGWLSKGIFGGEYSSVMVAEHAIPWIVGAWNSGINDFDFENAYKAMHHVQTTLPMDSHPGGGRVGNESLEPYLKYGYVPLNTNLYQSYVSNTLEYAFDDWCLAQAAKVLKKDKDYKLFMDRAGNWQNIFDPKTGFMRPKNADGTWHEPFDPYHTPGFVEGNAWQFSWFVPHNMKGLVDVIGKERFVARLDSAMHQSKKVNFNALGDNFSKYPINHGNQPNMQSSYLFNYAGASWLTQKWAREIQEKYYGTGPRDAYPGDEDQGQMSAWYVMSTLGLFQMDGGAAIHPQYEIGSPRFEKVTIHLSDKYYGGNTFVIKAKNASRDNKYIHAATLNGNKLVSWKFPQKEVIMGGELLLEMKDVPYKDLFKK</sequence>
<dbReference type="InterPro" id="IPR041371">
    <property type="entry name" value="GH92_N"/>
</dbReference>
<feature type="domain" description="Glycosyl hydrolase family 92 N-terminal" evidence="7">
    <location>
        <begin position="315"/>
        <end position="566"/>
    </location>
</feature>
<dbReference type="InterPro" id="IPR005887">
    <property type="entry name" value="GH92_a_mannosidase_put"/>
</dbReference>
<evidence type="ECO:0000259" key="5">
    <source>
        <dbReference type="Pfam" id="PF07971"/>
    </source>
</evidence>
<dbReference type="SUPFAM" id="SSF48208">
    <property type="entry name" value="Six-hairpin glycosidases"/>
    <property type="match status" value="1"/>
</dbReference>
<evidence type="ECO:0000313" key="9">
    <source>
        <dbReference type="Proteomes" id="UP000199440"/>
    </source>
</evidence>
<dbReference type="GO" id="GO:0005829">
    <property type="term" value="C:cytosol"/>
    <property type="evidence" value="ECO:0007669"/>
    <property type="project" value="TreeGrafter"/>
</dbReference>
<keyword evidence="3" id="KW-0106">Calcium</keyword>
<dbReference type="Pfam" id="PF07971">
    <property type="entry name" value="Glyco_hydro_92"/>
    <property type="match status" value="1"/>
</dbReference>
<evidence type="ECO:0000256" key="4">
    <source>
        <dbReference type="SAM" id="Phobius"/>
    </source>
</evidence>
<evidence type="ECO:0000256" key="1">
    <source>
        <dbReference type="ARBA" id="ARBA00001913"/>
    </source>
</evidence>
<dbReference type="PANTHER" id="PTHR12143">
    <property type="entry name" value="PEPTIDE N-GLYCANASE PNGASE -RELATED"/>
    <property type="match status" value="1"/>
</dbReference>
<dbReference type="InterPro" id="IPR050883">
    <property type="entry name" value="PNGase"/>
</dbReference>
<dbReference type="Gene3D" id="1.20.1610.10">
    <property type="entry name" value="alpha-1,2-mannosidases domains"/>
    <property type="match status" value="1"/>
</dbReference>
<dbReference type="STRING" id="192904.SAMN04488514_1258"/>
<feature type="transmembrane region" description="Helical" evidence="4">
    <location>
        <begin position="12"/>
        <end position="28"/>
    </location>
</feature>
<protein>
    <submittedName>
        <fullName evidence="8">Alpha-1,2-mannosidase, putative</fullName>
    </submittedName>
</protein>
<keyword evidence="9" id="KW-1185">Reference proteome</keyword>
<dbReference type="Pfam" id="PF14683">
    <property type="entry name" value="CBM-like"/>
    <property type="match status" value="1"/>
</dbReference>
<dbReference type="GO" id="GO:0005975">
    <property type="term" value="P:carbohydrate metabolic process"/>
    <property type="evidence" value="ECO:0007669"/>
    <property type="project" value="InterPro"/>
</dbReference>
<dbReference type="SUPFAM" id="SSF49785">
    <property type="entry name" value="Galactose-binding domain-like"/>
    <property type="match status" value="1"/>
</dbReference>
<dbReference type="Proteomes" id="UP000199440">
    <property type="component" value="Unassembled WGS sequence"/>
</dbReference>
<reference evidence="8 9" key="1">
    <citation type="submission" date="2016-10" db="EMBL/GenBank/DDBJ databases">
        <authorList>
            <person name="de Groot N.N."/>
        </authorList>
    </citation>
    <scope>NUCLEOTIDE SEQUENCE [LARGE SCALE GENOMIC DNA]</scope>
    <source>
        <strain evidence="8 9">DSM 19886</strain>
    </source>
</reference>
<dbReference type="Gene3D" id="1.20.1050.60">
    <property type="entry name" value="alpha-1,2-mannosidase"/>
    <property type="match status" value="1"/>
</dbReference>
<name>A0A1G9YPW5_9FLAO</name>
<dbReference type="Gene3D" id="2.70.98.10">
    <property type="match status" value="1"/>
</dbReference>